<dbReference type="OrthoDB" id="2362481at2759"/>
<accession>A0A9N9G2H5</accession>
<gene>
    <name evidence="1" type="ORF">DEBURN_LOCUS8377</name>
</gene>
<dbReference type="EMBL" id="CAJVPK010001218">
    <property type="protein sequence ID" value="CAG8577009.1"/>
    <property type="molecule type" value="Genomic_DNA"/>
</dbReference>
<name>A0A9N9G2H5_9GLOM</name>
<reference evidence="1" key="1">
    <citation type="submission" date="2021-06" db="EMBL/GenBank/DDBJ databases">
        <authorList>
            <person name="Kallberg Y."/>
            <person name="Tangrot J."/>
            <person name="Rosling A."/>
        </authorList>
    </citation>
    <scope>NUCLEOTIDE SEQUENCE</scope>
    <source>
        <strain evidence="1">AZ414A</strain>
    </source>
</reference>
<evidence type="ECO:0000313" key="2">
    <source>
        <dbReference type="Proteomes" id="UP000789706"/>
    </source>
</evidence>
<sequence>MTIRSYTLPTKPIIRFIQSHSKSLTAFVYTDGIIEVHPTKPSTGPPLRIDDEPNFLLLLDIPSSPSLLPNNNSIVPITTFVITFHIQPKERVVGSFEVRAYEFLPNLNNNLNNFDSSGIKCGIVPIMLQIGEERLIKDFKSSSKNKLMASVMSCPKYVTGYGQRVLMLYKEECLGIIIIKKILSGKVCGCFNRENEFIKKKEEKKNIIESSIQNPRLGCLGGCGHLSLLPLNTKFGDNCEFDVNVKILGNVERGNILSKRKGLNIVFLQQQRQLSSTQKKKNNILMVNWINTSLDNLPSSNSSNGKNNSTFYIVTIDKEGIKLLSDLNNIATSLLSMVIQNDNEKNEIESASSLLLFSVPCYLLRSVLVANNHIIDMCSQDSDILLVAGNKETWLYLVDHD</sequence>
<protein>
    <submittedName>
        <fullName evidence="1">8943_t:CDS:1</fullName>
    </submittedName>
</protein>
<dbReference type="AlphaFoldDB" id="A0A9N9G2H5"/>
<dbReference type="Proteomes" id="UP000789706">
    <property type="component" value="Unassembled WGS sequence"/>
</dbReference>
<proteinExistence type="predicted"/>
<organism evidence="1 2">
    <name type="scientific">Diversispora eburnea</name>
    <dbReference type="NCBI Taxonomy" id="1213867"/>
    <lineage>
        <taxon>Eukaryota</taxon>
        <taxon>Fungi</taxon>
        <taxon>Fungi incertae sedis</taxon>
        <taxon>Mucoromycota</taxon>
        <taxon>Glomeromycotina</taxon>
        <taxon>Glomeromycetes</taxon>
        <taxon>Diversisporales</taxon>
        <taxon>Diversisporaceae</taxon>
        <taxon>Diversispora</taxon>
    </lineage>
</organism>
<comment type="caution">
    <text evidence="1">The sequence shown here is derived from an EMBL/GenBank/DDBJ whole genome shotgun (WGS) entry which is preliminary data.</text>
</comment>
<keyword evidence="2" id="KW-1185">Reference proteome</keyword>
<evidence type="ECO:0000313" key="1">
    <source>
        <dbReference type="EMBL" id="CAG8577009.1"/>
    </source>
</evidence>